<evidence type="ECO:0000256" key="3">
    <source>
        <dbReference type="ARBA" id="ARBA00023024"/>
    </source>
</evidence>
<dbReference type="RefSeq" id="WP_002657749.1">
    <property type="nucleotide sequence ID" value="NZ_JH719942.1"/>
</dbReference>
<protein>
    <recommendedName>
        <fullName evidence="2">chitinase</fullName>
        <ecNumber evidence="2">3.2.1.14</ecNumber>
    </recommendedName>
</protein>
<keyword evidence="5" id="KW-0732">Signal</keyword>
<evidence type="ECO:0000256" key="2">
    <source>
        <dbReference type="ARBA" id="ARBA00012729"/>
    </source>
</evidence>
<feature type="transmembrane region" description="Helical" evidence="4">
    <location>
        <begin position="668"/>
        <end position="689"/>
    </location>
</feature>
<evidence type="ECO:0000256" key="4">
    <source>
        <dbReference type="SAM" id="Phobius"/>
    </source>
</evidence>
<dbReference type="EC" id="3.2.1.14" evidence="2"/>
<dbReference type="Pfam" id="PF00704">
    <property type="entry name" value="Glyco_hydro_18"/>
    <property type="match status" value="2"/>
</dbReference>
<gene>
    <name evidence="7" type="ORF">SapgrDRAFT_0914</name>
</gene>
<dbReference type="Proteomes" id="UP000005113">
    <property type="component" value="Unassembled WGS sequence"/>
</dbReference>
<dbReference type="GO" id="GO:0006032">
    <property type="term" value="P:chitin catabolic process"/>
    <property type="evidence" value="ECO:0007669"/>
    <property type="project" value="UniProtKB-KW"/>
</dbReference>
<keyword evidence="3" id="KW-0119">Carbohydrate metabolism</keyword>
<feature type="transmembrane region" description="Helical" evidence="4">
    <location>
        <begin position="635"/>
        <end position="656"/>
    </location>
</feature>
<dbReference type="PANTHER" id="PTHR11177:SF317">
    <property type="entry name" value="CHITINASE 12-RELATED"/>
    <property type="match status" value="1"/>
</dbReference>
<keyword evidence="3" id="KW-0624">Polysaccharide degradation</keyword>
<dbReference type="AlphaFoldDB" id="J0XUN3"/>
<dbReference type="GO" id="GO:0005975">
    <property type="term" value="P:carbohydrate metabolic process"/>
    <property type="evidence" value="ECO:0007669"/>
    <property type="project" value="InterPro"/>
</dbReference>
<name>J0XUN3_9BACT</name>
<dbReference type="PROSITE" id="PS51910">
    <property type="entry name" value="GH18_2"/>
    <property type="match status" value="1"/>
</dbReference>
<feature type="signal peptide" evidence="5">
    <location>
        <begin position="1"/>
        <end position="20"/>
    </location>
</feature>
<dbReference type="InterPro" id="IPR050314">
    <property type="entry name" value="Glycosyl_Hydrlase_18"/>
</dbReference>
<evidence type="ECO:0000256" key="5">
    <source>
        <dbReference type="SAM" id="SignalP"/>
    </source>
</evidence>
<dbReference type="EMBL" id="JH719942">
    <property type="protein sequence ID" value="EJF52646.1"/>
    <property type="molecule type" value="Genomic_DNA"/>
</dbReference>
<comment type="catalytic activity">
    <reaction evidence="1">
        <text>Random endo-hydrolysis of N-acetyl-beta-D-glucosaminide (1-&gt;4)-beta-linkages in chitin and chitodextrins.</text>
        <dbReference type="EC" id="3.2.1.14"/>
    </reaction>
</comment>
<keyword evidence="4" id="KW-1133">Transmembrane helix</keyword>
<dbReference type="HOGENOM" id="CLU_381676_0_0_10"/>
<evidence type="ECO:0000313" key="8">
    <source>
        <dbReference type="Proteomes" id="UP000005113"/>
    </source>
</evidence>
<dbReference type="GO" id="GO:0008061">
    <property type="term" value="F:chitin binding"/>
    <property type="evidence" value="ECO:0007669"/>
    <property type="project" value="InterPro"/>
</dbReference>
<keyword evidence="4" id="KW-0472">Membrane</keyword>
<proteinExistence type="predicted"/>
<dbReference type="InterPro" id="IPR011583">
    <property type="entry name" value="Chitinase_II/V-like_cat"/>
</dbReference>
<accession>J0XUN3</accession>
<dbReference type="InterPro" id="IPR001223">
    <property type="entry name" value="Glyco_hydro18_cat"/>
</dbReference>
<feature type="domain" description="GH18" evidence="6">
    <location>
        <begin position="130"/>
        <end position="600"/>
    </location>
</feature>
<dbReference type="InterPro" id="IPR029070">
    <property type="entry name" value="Chitinase_insertion_sf"/>
</dbReference>
<dbReference type="InterPro" id="IPR017853">
    <property type="entry name" value="GH"/>
</dbReference>
<dbReference type="GO" id="GO:0008843">
    <property type="term" value="F:endochitinase activity"/>
    <property type="evidence" value="ECO:0007669"/>
    <property type="project" value="UniProtKB-EC"/>
</dbReference>
<keyword evidence="7" id="KW-0378">Hydrolase</keyword>
<reference evidence="8" key="1">
    <citation type="journal article" date="2012" name="Stand. Genomic Sci.">
        <title>Permanent draft genome sequence of the gliding predator Saprospira grandis strain Sa g1 (= HR1).</title>
        <authorList>
            <person name="Mavromatis K."/>
            <person name="Chertkov O."/>
            <person name="Lapidus A."/>
            <person name="Nolan M."/>
            <person name="Lucas S."/>
            <person name="Tice H."/>
            <person name="Del Rio T.G."/>
            <person name="Cheng J.F."/>
            <person name="Han C."/>
            <person name="Tapia R."/>
            <person name="Bruce D."/>
            <person name="Goodwin L.A."/>
            <person name="Pitluck S."/>
            <person name="Huntemann M."/>
            <person name="Liolios K."/>
            <person name="Pagani I."/>
            <person name="Ivanova N."/>
            <person name="Mikhailova N."/>
            <person name="Pati A."/>
            <person name="Chen A."/>
            <person name="Palaniappan K."/>
            <person name="Land M."/>
            <person name="Brambilla E.M."/>
            <person name="Rohde M."/>
            <person name="Spring S."/>
            <person name="Goker M."/>
            <person name="Detter J.C."/>
            <person name="Bristow J."/>
            <person name="Eisen J.A."/>
            <person name="Markowitz V."/>
            <person name="Hugenholtz P."/>
            <person name="Kyrpides N.C."/>
            <person name="Klenk H.P."/>
            <person name="Woyke T."/>
        </authorList>
    </citation>
    <scope>NUCLEOTIDE SEQUENCE [LARGE SCALE GENOMIC DNA]</scope>
    <source>
        <strain evidence="8">DSM 2844</strain>
    </source>
</reference>
<feature type="transmembrane region" description="Helical" evidence="4">
    <location>
        <begin position="695"/>
        <end position="717"/>
    </location>
</feature>
<evidence type="ECO:0000256" key="1">
    <source>
        <dbReference type="ARBA" id="ARBA00000822"/>
    </source>
</evidence>
<dbReference type="SUPFAM" id="SSF51445">
    <property type="entry name" value="(Trans)glycosidases"/>
    <property type="match status" value="2"/>
</dbReference>
<keyword evidence="3" id="KW-0146">Chitin degradation</keyword>
<feature type="chain" id="PRO_5003741416" description="chitinase" evidence="5">
    <location>
        <begin position="21"/>
        <end position="725"/>
    </location>
</feature>
<dbReference type="SMART" id="SM00636">
    <property type="entry name" value="Glyco_18"/>
    <property type="match status" value="1"/>
</dbReference>
<sequence>MLIWTHIRTLFLLLFCSAWATTTLLAQLDGSELNGTQILRPTAEDSSELRLQRLEKLREKDTIIENKVVLELSQTRFRTLARHWWGMPTETDRKVMAKGRYSRYEKPLGADEMYEQEPAVYVQSTQINSKQNLVVWGWHPAWAGDKFHNYNFGLLTHAAFYAYKLNPFTGGYEDFEAIDQFKNGDFVKTAHKDSCKAMLTLSCHRGERSEIFFTSAKVVQRNLIDSLISVLNYAGGDGIEINFEELPIEYKADFQDFVRELSFALREENPNFTIAMSLPLRDPEKVYDLGFLQNWVDVFIVSAYNFHLRPTGVSKVPLTPLLKPEAKWKRSYMSYSKNISLDSVLRTSSAIKSIDLLHTDSYKKQLLDTLNMYILRAGITNLEYNTYDLGTVLGIIRATQDLRDDPYLRRALKATACRAELAKYYAARNPVNMFLFEPEQDTIQIHEFDLFSGLEGIISESDSLEESLEETIDRYVQEIGAKHSTSLVLGLPYHGAVWALEGDKGVSFEGYMAYSEIRNLARANRLKVRYDKMHNSMIGVLVDTLGNPLKEIYFDNSTSLGLKMDLALEKKMGGVAVWALSYDHGYTELWRTLEEKFAAREIWNTKLERIERYKVAKSNKIHYTIAYQIKKTNGVVFSTLLAMLFFMALGFGFSLLDWKVRDVMFYSGAFRIFYLVLFATIVLLIGNNLGLFNNWVATFLVGTILGGLLTWVASMLLKRQQKRLP</sequence>
<dbReference type="GO" id="GO:0005576">
    <property type="term" value="C:extracellular region"/>
    <property type="evidence" value="ECO:0007669"/>
    <property type="project" value="TreeGrafter"/>
</dbReference>
<keyword evidence="4" id="KW-0812">Transmembrane</keyword>
<dbReference type="PANTHER" id="PTHR11177">
    <property type="entry name" value="CHITINASE"/>
    <property type="match status" value="1"/>
</dbReference>
<dbReference type="Gene3D" id="3.20.20.80">
    <property type="entry name" value="Glycosidases"/>
    <property type="match status" value="2"/>
</dbReference>
<dbReference type="Gene3D" id="3.10.50.10">
    <property type="match status" value="1"/>
</dbReference>
<evidence type="ECO:0000259" key="6">
    <source>
        <dbReference type="PROSITE" id="PS51910"/>
    </source>
</evidence>
<organism evidence="7 8">
    <name type="scientific">Saprospira grandis DSM 2844</name>
    <dbReference type="NCBI Taxonomy" id="694433"/>
    <lineage>
        <taxon>Bacteria</taxon>
        <taxon>Pseudomonadati</taxon>
        <taxon>Bacteroidota</taxon>
        <taxon>Saprospiria</taxon>
        <taxon>Saprospirales</taxon>
        <taxon>Saprospiraceae</taxon>
        <taxon>Saprospira</taxon>
    </lineage>
</organism>
<evidence type="ECO:0000313" key="7">
    <source>
        <dbReference type="EMBL" id="EJF52646.1"/>
    </source>
</evidence>